<proteinExistence type="predicted"/>
<comment type="caution">
    <text evidence="3">The sequence shown here is derived from an EMBL/GenBank/DDBJ whole genome shotgun (WGS) entry which is preliminary data.</text>
</comment>
<dbReference type="RefSeq" id="WP_183428461.1">
    <property type="nucleotide sequence ID" value="NZ_JACHVP010000002.1"/>
</dbReference>
<evidence type="ECO:0000256" key="1">
    <source>
        <dbReference type="SAM" id="MobiDB-lite"/>
    </source>
</evidence>
<evidence type="ECO:0000313" key="4">
    <source>
        <dbReference type="Proteomes" id="UP000538196"/>
    </source>
</evidence>
<dbReference type="EMBL" id="JACHVP010000002">
    <property type="protein sequence ID" value="MBB2967277.1"/>
    <property type="molecule type" value="Genomic_DNA"/>
</dbReference>
<feature type="transmembrane region" description="Helical" evidence="2">
    <location>
        <begin position="167"/>
        <end position="193"/>
    </location>
</feature>
<gene>
    <name evidence="3" type="ORF">FHX33_002040</name>
</gene>
<accession>A0A7W4UWE4</accession>
<keyword evidence="4" id="KW-1185">Reference proteome</keyword>
<reference evidence="3 4" key="1">
    <citation type="submission" date="2020-08" db="EMBL/GenBank/DDBJ databases">
        <title>Sequencing the genomes of 1000 actinobacteria strains.</title>
        <authorList>
            <person name="Klenk H.-P."/>
        </authorList>
    </citation>
    <scope>NUCLEOTIDE SEQUENCE [LARGE SCALE GENOMIC DNA]</scope>
    <source>
        <strain evidence="3 4">DSM 20146</strain>
    </source>
</reference>
<keyword evidence="2" id="KW-0472">Membrane</keyword>
<keyword evidence="2" id="KW-1133">Transmembrane helix</keyword>
<dbReference type="AlphaFoldDB" id="A0A7W4UWE4"/>
<sequence length="220" mass="22776">MIADDEQDTARPGGFDPRYDPAFQRGYRPQPGERARTRVRAVTPAPTRDRSRADVRAAGSSPQTVEDAWEATATPAGELPVATDPVPFTTVSTPVPALAAEPATVVVAGPGLLAGAELSPRRNPLMLALWIVGAGLVVLGIVIYAVAVNASYTTSYNGAAGDVGMQVLTQIGWVLAGPMITIGFATLVALLFITALAGRRRAGTAGAGAEDDGEPQDDEL</sequence>
<feature type="transmembrane region" description="Helical" evidence="2">
    <location>
        <begin position="127"/>
        <end position="147"/>
    </location>
</feature>
<evidence type="ECO:0000256" key="2">
    <source>
        <dbReference type="SAM" id="Phobius"/>
    </source>
</evidence>
<evidence type="ECO:0000313" key="3">
    <source>
        <dbReference type="EMBL" id="MBB2967277.1"/>
    </source>
</evidence>
<organism evidence="3 4">
    <name type="scientific">Leifsonia aquatica</name>
    <name type="common">Corynebacterium aquaticum</name>
    <dbReference type="NCBI Taxonomy" id="144185"/>
    <lineage>
        <taxon>Bacteria</taxon>
        <taxon>Bacillati</taxon>
        <taxon>Actinomycetota</taxon>
        <taxon>Actinomycetes</taxon>
        <taxon>Micrococcales</taxon>
        <taxon>Microbacteriaceae</taxon>
        <taxon>Leifsonia</taxon>
    </lineage>
</organism>
<keyword evidence="2" id="KW-0812">Transmembrane</keyword>
<protein>
    <submittedName>
        <fullName evidence="3">Uncharacterized protein</fullName>
    </submittedName>
</protein>
<name>A0A7W4UWE4_LEIAQ</name>
<feature type="region of interest" description="Disordered" evidence="1">
    <location>
        <begin position="1"/>
        <end position="67"/>
    </location>
</feature>
<dbReference type="Proteomes" id="UP000538196">
    <property type="component" value="Unassembled WGS sequence"/>
</dbReference>